<comment type="caution">
    <text evidence="3">The sequence shown here is derived from an EMBL/GenBank/DDBJ whole genome shotgun (WGS) entry which is preliminary data.</text>
</comment>
<dbReference type="EMBL" id="CAJNNV010010998">
    <property type="protein sequence ID" value="CAE8599325.1"/>
    <property type="molecule type" value="Genomic_DNA"/>
</dbReference>
<keyword evidence="2" id="KW-0812">Transmembrane</keyword>
<organism evidence="3 4">
    <name type="scientific">Polarella glacialis</name>
    <name type="common">Dinoflagellate</name>
    <dbReference type="NCBI Taxonomy" id="89957"/>
    <lineage>
        <taxon>Eukaryota</taxon>
        <taxon>Sar</taxon>
        <taxon>Alveolata</taxon>
        <taxon>Dinophyceae</taxon>
        <taxon>Suessiales</taxon>
        <taxon>Suessiaceae</taxon>
        <taxon>Polarella</taxon>
    </lineage>
</organism>
<keyword evidence="2" id="KW-0472">Membrane</keyword>
<keyword evidence="4" id="KW-1185">Reference proteome</keyword>
<evidence type="ECO:0000256" key="1">
    <source>
        <dbReference type="SAM" id="MobiDB-lite"/>
    </source>
</evidence>
<keyword evidence="2" id="KW-1133">Transmembrane helix</keyword>
<reference evidence="3" key="1">
    <citation type="submission" date="2021-02" db="EMBL/GenBank/DDBJ databases">
        <authorList>
            <person name="Dougan E. K."/>
            <person name="Rhodes N."/>
            <person name="Thang M."/>
            <person name="Chan C."/>
        </authorList>
    </citation>
    <scope>NUCLEOTIDE SEQUENCE</scope>
</reference>
<feature type="transmembrane region" description="Helical" evidence="2">
    <location>
        <begin position="139"/>
        <end position="158"/>
    </location>
</feature>
<feature type="region of interest" description="Disordered" evidence="1">
    <location>
        <begin position="1"/>
        <end position="24"/>
    </location>
</feature>
<name>A0A813EIV7_POLGL</name>
<dbReference type="AlphaFoldDB" id="A0A813EIV7"/>
<accession>A0A813EIV7</accession>
<evidence type="ECO:0000256" key="2">
    <source>
        <dbReference type="SAM" id="Phobius"/>
    </source>
</evidence>
<evidence type="ECO:0000313" key="3">
    <source>
        <dbReference type="EMBL" id="CAE8599325.1"/>
    </source>
</evidence>
<gene>
    <name evidence="3" type="ORF">PGLA1383_LOCUS17680</name>
</gene>
<protein>
    <submittedName>
        <fullName evidence="3">Uncharacterized protein</fullName>
    </submittedName>
</protein>
<dbReference type="OrthoDB" id="52317at2759"/>
<dbReference type="Proteomes" id="UP000654075">
    <property type="component" value="Unassembled WGS sequence"/>
</dbReference>
<feature type="non-terminal residue" evidence="3">
    <location>
        <position position="197"/>
    </location>
</feature>
<evidence type="ECO:0000313" key="4">
    <source>
        <dbReference type="Proteomes" id="UP000654075"/>
    </source>
</evidence>
<feature type="transmembrane region" description="Helical" evidence="2">
    <location>
        <begin position="178"/>
        <end position="195"/>
    </location>
</feature>
<feature type="compositionally biased region" description="Gly residues" evidence="1">
    <location>
        <begin position="1"/>
        <end position="13"/>
    </location>
</feature>
<proteinExistence type="predicted"/>
<sequence length="197" mass="21488">MGDGAVAGAGDGGALREPHLPAPSGASRRGLLEVFPVRLPTLRHGLFQRGRPPVVVRPLPLVLGLWKFGYPETIGTMLSALKSYRLGHRAAALRRLCDGVGLLVHHGSASLLVCALITGVAPQTREIQSCILPLILQHWFVLLHYWSVGLYTVIELALEVVFELEVLGNYAAFFNLDMIIRMAASGMLFAHWLYLSS</sequence>